<dbReference type="AlphaFoldDB" id="A0A2H3J998"/>
<dbReference type="Proteomes" id="UP000218811">
    <property type="component" value="Unassembled WGS sequence"/>
</dbReference>
<gene>
    <name evidence="2" type="ORF">WOLCODRAFT_158346</name>
</gene>
<evidence type="ECO:0000313" key="2">
    <source>
        <dbReference type="EMBL" id="PCH38810.1"/>
    </source>
</evidence>
<name>A0A2H3J998_WOLCO</name>
<feature type="region of interest" description="Disordered" evidence="1">
    <location>
        <begin position="1"/>
        <end position="36"/>
    </location>
</feature>
<feature type="compositionally biased region" description="Polar residues" evidence="1">
    <location>
        <begin position="1"/>
        <end position="14"/>
    </location>
</feature>
<evidence type="ECO:0000256" key="1">
    <source>
        <dbReference type="SAM" id="MobiDB-lite"/>
    </source>
</evidence>
<proteinExistence type="predicted"/>
<accession>A0A2H3J998</accession>
<keyword evidence="3" id="KW-1185">Reference proteome</keyword>
<organism evidence="2 3">
    <name type="scientific">Wolfiporia cocos (strain MD-104)</name>
    <name type="common">Brown rot fungus</name>
    <dbReference type="NCBI Taxonomy" id="742152"/>
    <lineage>
        <taxon>Eukaryota</taxon>
        <taxon>Fungi</taxon>
        <taxon>Dikarya</taxon>
        <taxon>Basidiomycota</taxon>
        <taxon>Agaricomycotina</taxon>
        <taxon>Agaricomycetes</taxon>
        <taxon>Polyporales</taxon>
        <taxon>Phaeolaceae</taxon>
        <taxon>Wolfiporia</taxon>
    </lineage>
</organism>
<evidence type="ECO:0000313" key="3">
    <source>
        <dbReference type="Proteomes" id="UP000218811"/>
    </source>
</evidence>
<dbReference type="EMBL" id="KB467943">
    <property type="protein sequence ID" value="PCH38810.1"/>
    <property type="molecule type" value="Genomic_DNA"/>
</dbReference>
<protein>
    <submittedName>
        <fullName evidence="2">Uncharacterized protein</fullName>
    </submittedName>
</protein>
<reference evidence="2 3" key="1">
    <citation type="journal article" date="2012" name="Science">
        <title>The Paleozoic origin of enzymatic lignin decomposition reconstructed from 31 fungal genomes.</title>
        <authorList>
            <person name="Floudas D."/>
            <person name="Binder M."/>
            <person name="Riley R."/>
            <person name="Barry K."/>
            <person name="Blanchette R.A."/>
            <person name="Henrissat B."/>
            <person name="Martinez A.T."/>
            <person name="Otillar R."/>
            <person name="Spatafora J.W."/>
            <person name="Yadav J.S."/>
            <person name="Aerts A."/>
            <person name="Benoit I."/>
            <person name="Boyd A."/>
            <person name="Carlson A."/>
            <person name="Copeland A."/>
            <person name="Coutinho P.M."/>
            <person name="de Vries R.P."/>
            <person name="Ferreira P."/>
            <person name="Findley K."/>
            <person name="Foster B."/>
            <person name="Gaskell J."/>
            <person name="Glotzer D."/>
            <person name="Gorecki P."/>
            <person name="Heitman J."/>
            <person name="Hesse C."/>
            <person name="Hori C."/>
            <person name="Igarashi K."/>
            <person name="Jurgens J.A."/>
            <person name="Kallen N."/>
            <person name="Kersten P."/>
            <person name="Kohler A."/>
            <person name="Kuees U."/>
            <person name="Kumar T.K.A."/>
            <person name="Kuo A."/>
            <person name="LaButti K."/>
            <person name="Larrondo L.F."/>
            <person name="Lindquist E."/>
            <person name="Ling A."/>
            <person name="Lombard V."/>
            <person name="Lucas S."/>
            <person name="Lundell T."/>
            <person name="Martin R."/>
            <person name="McLaughlin D.J."/>
            <person name="Morgenstern I."/>
            <person name="Morin E."/>
            <person name="Murat C."/>
            <person name="Nagy L.G."/>
            <person name="Nolan M."/>
            <person name="Ohm R.A."/>
            <person name="Patyshakuliyeva A."/>
            <person name="Rokas A."/>
            <person name="Ruiz-Duenas F.J."/>
            <person name="Sabat G."/>
            <person name="Salamov A."/>
            <person name="Samejima M."/>
            <person name="Schmutz J."/>
            <person name="Slot J.C."/>
            <person name="St John F."/>
            <person name="Stenlid J."/>
            <person name="Sun H."/>
            <person name="Sun S."/>
            <person name="Syed K."/>
            <person name="Tsang A."/>
            <person name="Wiebenga A."/>
            <person name="Young D."/>
            <person name="Pisabarro A."/>
            <person name="Eastwood D.C."/>
            <person name="Martin F."/>
            <person name="Cullen D."/>
            <person name="Grigoriev I.V."/>
            <person name="Hibbett D.S."/>
        </authorList>
    </citation>
    <scope>NUCLEOTIDE SEQUENCE [LARGE SCALE GENOMIC DNA]</scope>
    <source>
        <strain evidence="2 3">MD-104</strain>
    </source>
</reference>
<sequence>MTYTHVHSQSNNPDSGLVAPRGGLAAPTNASASPDAPAYRLDIAEDEDRRCDQRVWVERRGNRTTLFPRTIDVISRQTEQ</sequence>